<dbReference type="RefSeq" id="XP_012651565.1">
    <property type="nucleotide sequence ID" value="XM_012796111.1"/>
</dbReference>
<keyword evidence="2" id="KW-1185">Reference proteome</keyword>
<dbReference type="KEGG" id="tet:TTHERM_000633249"/>
<evidence type="ECO:0000313" key="1">
    <source>
        <dbReference type="EMBL" id="EWS75894.1"/>
    </source>
</evidence>
<reference evidence="2" key="1">
    <citation type="journal article" date="2006" name="PLoS Biol.">
        <title>Macronuclear genome sequence of the ciliate Tetrahymena thermophila, a model eukaryote.</title>
        <authorList>
            <person name="Eisen J.A."/>
            <person name="Coyne R.S."/>
            <person name="Wu M."/>
            <person name="Wu D."/>
            <person name="Thiagarajan M."/>
            <person name="Wortman J.R."/>
            <person name="Badger J.H."/>
            <person name="Ren Q."/>
            <person name="Amedeo P."/>
            <person name="Jones K.M."/>
            <person name="Tallon L.J."/>
            <person name="Delcher A.L."/>
            <person name="Salzberg S.L."/>
            <person name="Silva J.C."/>
            <person name="Haas B.J."/>
            <person name="Majoros W.H."/>
            <person name="Farzad M."/>
            <person name="Carlton J.M."/>
            <person name="Smith R.K. Jr."/>
            <person name="Garg J."/>
            <person name="Pearlman R.E."/>
            <person name="Karrer K.M."/>
            <person name="Sun L."/>
            <person name="Manning G."/>
            <person name="Elde N.C."/>
            <person name="Turkewitz A.P."/>
            <person name="Asai D.J."/>
            <person name="Wilkes D.E."/>
            <person name="Wang Y."/>
            <person name="Cai H."/>
            <person name="Collins K."/>
            <person name="Stewart B.A."/>
            <person name="Lee S.R."/>
            <person name="Wilamowska K."/>
            <person name="Weinberg Z."/>
            <person name="Ruzzo W.L."/>
            <person name="Wloga D."/>
            <person name="Gaertig J."/>
            <person name="Frankel J."/>
            <person name="Tsao C.-C."/>
            <person name="Gorovsky M.A."/>
            <person name="Keeling P.J."/>
            <person name="Waller R.F."/>
            <person name="Patron N.J."/>
            <person name="Cherry J.M."/>
            <person name="Stover N.A."/>
            <person name="Krieger C.J."/>
            <person name="del Toro C."/>
            <person name="Ryder H.F."/>
            <person name="Williamson S.C."/>
            <person name="Barbeau R.A."/>
            <person name="Hamilton E.P."/>
            <person name="Orias E."/>
        </authorList>
    </citation>
    <scope>NUCLEOTIDE SEQUENCE [LARGE SCALE GENOMIC DNA]</scope>
    <source>
        <strain evidence="2">SB210</strain>
    </source>
</reference>
<accession>W7XL94</accession>
<dbReference type="Proteomes" id="UP000009168">
    <property type="component" value="Unassembled WGS sequence"/>
</dbReference>
<evidence type="ECO:0000313" key="2">
    <source>
        <dbReference type="Proteomes" id="UP000009168"/>
    </source>
</evidence>
<protein>
    <submittedName>
        <fullName evidence="1">Uncharacterized protein</fullName>
    </submittedName>
</protein>
<proteinExistence type="predicted"/>
<dbReference type="GeneID" id="24439939"/>
<sequence>MTKKRTKLLMCFKQLKRVVPSNRIAHMCQVKNTKISLINLLNKQTNKQMNEQVIKYQDRQPQKVQFVINYKLTKNLYQINKNKFYIELHNENIFFL</sequence>
<gene>
    <name evidence="1" type="ORF">TTHERM_000633249</name>
</gene>
<dbReference type="InParanoid" id="W7XL94"/>
<name>W7XL94_TETTS</name>
<organism evidence="1 2">
    <name type="scientific">Tetrahymena thermophila (strain SB210)</name>
    <dbReference type="NCBI Taxonomy" id="312017"/>
    <lineage>
        <taxon>Eukaryota</taxon>
        <taxon>Sar</taxon>
        <taxon>Alveolata</taxon>
        <taxon>Ciliophora</taxon>
        <taxon>Intramacronucleata</taxon>
        <taxon>Oligohymenophorea</taxon>
        <taxon>Hymenostomatida</taxon>
        <taxon>Tetrahymenina</taxon>
        <taxon>Tetrahymenidae</taxon>
        <taxon>Tetrahymena</taxon>
    </lineage>
</organism>
<dbReference type="AlphaFoldDB" id="W7XL94"/>
<dbReference type="EMBL" id="GG662809">
    <property type="protein sequence ID" value="EWS75894.1"/>
    <property type="molecule type" value="Genomic_DNA"/>
</dbReference>